<organism evidence="1 2">
    <name type="scientific">Prauserella marina</name>
    <dbReference type="NCBI Taxonomy" id="530584"/>
    <lineage>
        <taxon>Bacteria</taxon>
        <taxon>Bacillati</taxon>
        <taxon>Actinomycetota</taxon>
        <taxon>Actinomycetes</taxon>
        <taxon>Pseudonocardiales</taxon>
        <taxon>Pseudonocardiaceae</taxon>
        <taxon>Prauserella</taxon>
    </lineage>
</organism>
<proteinExistence type="predicted"/>
<dbReference type="STRING" id="530584.SAMN05421630_112199"/>
<dbReference type="RefSeq" id="WP_091809819.1">
    <property type="nucleotide sequence ID" value="NZ_CP016353.1"/>
</dbReference>
<dbReference type="KEGG" id="pmad:BAY61_21480"/>
<name>A0A222VT71_9PSEU</name>
<keyword evidence="2" id="KW-1185">Reference proteome</keyword>
<gene>
    <name evidence="1" type="ORF">SAMN05421630_112199</name>
</gene>
<evidence type="ECO:0000313" key="1">
    <source>
        <dbReference type="EMBL" id="SDD79985.1"/>
    </source>
</evidence>
<sequence>MTTTAPRPEAAATEAEQRQLKEFFEGTRTLPQLLATLRSRRVAMGYRMESGTEETSRGGRRLFQPRGPLAFVSEHPVVPLSEVEEAIVAWAACGPNGMAHWDIASSGGFHELVRIAGRTAAGPGNSFAHDLLVVKDEGAFIYDPGTERERMVEIEGEKDYHKVLDWYRTGLRKVHDGRPDIDWALRAPGAPNASLFGPYQYNINREGTTWFVPVTDVGWLYFSALLNIFDAWHVYLVDDRTGLPAGTSKWVGEGKLEFPITISQFEQFIFQVETYPPGSMVQNMRLAAEALGLGNWIFCGFFDDVLMGAFPDVTPGLGFVHEPLNERAPAASGALKTFGVPGVKEATYVPSPAYPDGTAVVAAMLEQKYGDGATMSRGEDNWMLRHHGPYTEQTVRALVESPAVRISDWAAEACAACFDYCVEHYGQAPVYFNPMQCNFGAVVHHVDPAFYEKYYDGSSVTPQIKSHFREWH</sequence>
<dbReference type="EMBL" id="FMZE01000012">
    <property type="protein sequence ID" value="SDD79985.1"/>
    <property type="molecule type" value="Genomic_DNA"/>
</dbReference>
<dbReference type="OrthoDB" id="5464610at2"/>
<dbReference type="AlphaFoldDB" id="A0A222VT71"/>
<accession>A0A222VT71</accession>
<protein>
    <submittedName>
        <fullName evidence="1">Uncharacterized protein</fullName>
    </submittedName>
</protein>
<evidence type="ECO:0000313" key="2">
    <source>
        <dbReference type="Proteomes" id="UP000199494"/>
    </source>
</evidence>
<reference evidence="1 2" key="1">
    <citation type="submission" date="2016-10" db="EMBL/GenBank/DDBJ databases">
        <authorList>
            <person name="de Groot N.N."/>
        </authorList>
    </citation>
    <scope>NUCLEOTIDE SEQUENCE [LARGE SCALE GENOMIC DNA]</scope>
    <source>
        <strain evidence="1 2">CGMCC 4.5506</strain>
    </source>
</reference>
<dbReference type="Proteomes" id="UP000199494">
    <property type="component" value="Unassembled WGS sequence"/>
</dbReference>